<dbReference type="AlphaFoldDB" id="A0AAD9UUT3"/>
<organism evidence="2 3">
    <name type="scientific">Acropora cervicornis</name>
    <name type="common">Staghorn coral</name>
    <dbReference type="NCBI Taxonomy" id="6130"/>
    <lineage>
        <taxon>Eukaryota</taxon>
        <taxon>Metazoa</taxon>
        <taxon>Cnidaria</taxon>
        <taxon>Anthozoa</taxon>
        <taxon>Hexacorallia</taxon>
        <taxon>Scleractinia</taxon>
        <taxon>Astrocoeniina</taxon>
        <taxon>Acroporidae</taxon>
        <taxon>Acropora</taxon>
    </lineage>
</organism>
<sequence length="53" mass="6120">MRVLHPLASAFLGINFLYFLATKKHQSFKYTVALLKTGIMANRSYFLPKYLPV</sequence>
<keyword evidence="1" id="KW-0472">Membrane</keyword>
<keyword evidence="3" id="KW-1185">Reference proteome</keyword>
<dbReference type="Proteomes" id="UP001249851">
    <property type="component" value="Unassembled WGS sequence"/>
</dbReference>
<name>A0AAD9UUT3_ACRCE</name>
<dbReference type="EMBL" id="JARQWQ010000107">
    <property type="protein sequence ID" value="KAK2550743.1"/>
    <property type="molecule type" value="Genomic_DNA"/>
</dbReference>
<comment type="caution">
    <text evidence="2">The sequence shown here is derived from an EMBL/GenBank/DDBJ whole genome shotgun (WGS) entry which is preliminary data.</text>
</comment>
<gene>
    <name evidence="2" type="ORF">P5673_028629</name>
</gene>
<reference evidence="2" key="1">
    <citation type="journal article" date="2023" name="G3 (Bethesda)">
        <title>Whole genome assembly and annotation of the endangered Caribbean coral Acropora cervicornis.</title>
        <authorList>
            <person name="Selwyn J.D."/>
            <person name="Vollmer S.V."/>
        </authorList>
    </citation>
    <scope>NUCLEOTIDE SEQUENCE</scope>
    <source>
        <strain evidence="2">K2</strain>
    </source>
</reference>
<proteinExistence type="predicted"/>
<protein>
    <submittedName>
        <fullName evidence="2">Uncharacterized protein</fullName>
    </submittedName>
</protein>
<evidence type="ECO:0000313" key="2">
    <source>
        <dbReference type="EMBL" id="KAK2550743.1"/>
    </source>
</evidence>
<feature type="transmembrane region" description="Helical" evidence="1">
    <location>
        <begin position="6"/>
        <end position="21"/>
    </location>
</feature>
<keyword evidence="1" id="KW-1133">Transmembrane helix</keyword>
<keyword evidence="1" id="KW-0812">Transmembrane</keyword>
<accession>A0AAD9UUT3</accession>
<evidence type="ECO:0000313" key="3">
    <source>
        <dbReference type="Proteomes" id="UP001249851"/>
    </source>
</evidence>
<reference evidence="2" key="2">
    <citation type="journal article" date="2023" name="Science">
        <title>Genomic signatures of disease resistance in endangered staghorn corals.</title>
        <authorList>
            <person name="Vollmer S.V."/>
            <person name="Selwyn J.D."/>
            <person name="Despard B.A."/>
            <person name="Roesel C.L."/>
        </authorList>
    </citation>
    <scope>NUCLEOTIDE SEQUENCE</scope>
    <source>
        <strain evidence="2">K2</strain>
    </source>
</reference>
<evidence type="ECO:0000256" key="1">
    <source>
        <dbReference type="SAM" id="Phobius"/>
    </source>
</evidence>